<dbReference type="AlphaFoldDB" id="A0A0M4CZN0"/>
<keyword evidence="7" id="KW-1133">Transmembrane helix</keyword>
<sequence length="322" mass="35868">MSKGEGEEKKAEWSSRSIGSGWQHRIFYLLIRLGGRRAAYLLLYFVVLYYVLLRPDQRRKSEYYLRRRFPGDGPMARLAKSYRMSLQLGKVLVDRAVVGILGPEEVAVDLGGQEELLSLLGEGKGLVLMTAHVGCWQVAMSALGFLSVPVSLLMQREEGDLDRHYFEHAGLDSPYRIIDPRGFLGGTMEMLGVLKKGEVLSVMGDRMLGDDHNGVAVNFLGAPILVPYSAFKLASATGAPVAVLLSWKSGPRSYRLKLFRVIRVAPDLGRRAEAFAPYAQEFAVVLEEFTRDHPFQFFNFYDMWQTSPPRTGAGSAPKTQGA</sequence>
<keyword evidence="4 8" id="KW-0808">Transferase</keyword>
<accession>A0A0M4CZN0</accession>
<evidence type="ECO:0000256" key="6">
    <source>
        <dbReference type="ARBA" id="ARBA00023315"/>
    </source>
</evidence>
<evidence type="ECO:0000256" key="2">
    <source>
        <dbReference type="ARBA" id="ARBA00022475"/>
    </source>
</evidence>
<dbReference type="Pfam" id="PF03279">
    <property type="entry name" value="Lip_A_acyltrans"/>
    <property type="match status" value="1"/>
</dbReference>
<reference evidence="8 9" key="1">
    <citation type="submission" date="2015-07" db="EMBL/GenBank/DDBJ databases">
        <title>Isolation and Genomic Characterization of a Novel Halophilic Metal-Reducing Deltaproteobacterium from the Deep Subsurface.</title>
        <authorList>
            <person name="Badalamenti J.P."/>
            <person name="Summers Z.M."/>
            <person name="Gralnick J.A."/>
            <person name="Bond D.R."/>
        </authorList>
    </citation>
    <scope>NUCLEOTIDE SEQUENCE [LARGE SCALE GENOMIC DNA]</scope>
    <source>
        <strain evidence="8 9">WTL</strain>
    </source>
</reference>
<proteinExistence type="predicted"/>
<keyword evidence="5 7" id="KW-0472">Membrane</keyword>
<keyword evidence="2" id="KW-1003">Cell membrane</keyword>
<dbReference type="EMBL" id="CP010802">
    <property type="protein sequence ID" value="ALC16015.1"/>
    <property type="molecule type" value="Genomic_DNA"/>
</dbReference>
<keyword evidence="9" id="KW-1185">Reference proteome</keyword>
<dbReference type="PANTHER" id="PTHR30606">
    <property type="entry name" value="LIPID A BIOSYNTHESIS LAUROYL ACYLTRANSFERASE"/>
    <property type="match status" value="1"/>
</dbReference>
<keyword evidence="3" id="KW-0997">Cell inner membrane</keyword>
<gene>
    <name evidence="8" type="ORF">DSOUD_1234</name>
</gene>
<evidence type="ECO:0000256" key="3">
    <source>
        <dbReference type="ARBA" id="ARBA00022519"/>
    </source>
</evidence>
<dbReference type="OrthoDB" id="9808633at2"/>
<evidence type="ECO:0000256" key="5">
    <source>
        <dbReference type="ARBA" id="ARBA00023136"/>
    </source>
</evidence>
<dbReference type="GO" id="GO:0005886">
    <property type="term" value="C:plasma membrane"/>
    <property type="evidence" value="ECO:0007669"/>
    <property type="project" value="UniProtKB-SubCell"/>
</dbReference>
<keyword evidence="7" id="KW-0812">Transmembrane</keyword>
<protein>
    <submittedName>
        <fullName evidence="8">Putative acyltransferase, LPLAT superfamily</fullName>
    </submittedName>
</protein>
<dbReference type="PANTHER" id="PTHR30606:SF10">
    <property type="entry name" value="PHOSPHATIDYLINOSITOL MANNOSIDE ACYLTRANSFERASE"/>
    <property type="match status" value="1"/>
</dbReference>
<evidence type="ECO:0000313" key="9">
    <source>
        <dbReference type="Proteomes" id="UP000057158"/>
    </source>
</evidence>
<dbReference type="Proteomes" id="UP000057158">
    <property type="component" value="Chromosome"/>
</dbReference>
<dbReference type="GO" id="GO:0016746">
    <property type="term" value="F:acyltransferase activity"/>
    <property type="evidence" value="ECO:0007669"/>
    <property type="project" value="UniProtKB-KW"/>
</dbReference>
<dbReference type="PATRIC" id="fig|1603606.3.peg.1349"/>
<keyword evidence="6 8" id="KW-0012">Acyltransferase</keyword>
<dbReference type="InterPro" id="IPR004960">
    <property type="entry name" value="LipA_acyltrans"/>
</dbReference>
<dbReference type="KEGG" id="des:DSOUD_1234"/>
<organism evidence="8 9">
    <name type="scientific">Desulfuromonas soudanensis</name>
    <dbReference type="NCBI Taxonomy" id="1603606"/>
    <lineage>
        <taxon>Bacteria</taxon>
        <taxon>Pseudomonadati</taxon>
        <taxon>Thermodesulfobacteriota</taxon>
        <taxon>Desulfuromonadia</taxon>
        <taxon>Desulfuromonadales</taxon>
        <taxon>Desulfuromonadaceae</taxon>
        <taxon>Desulfuromonas</taxon>
    </lineage>
</organism>
<dbReference type="GO" id="GO:0009247">
    <property type="term" value="P:glycolipid biosynthetic process"/>
    <property type="evidence" value="ECO:0007669"/>
    <property type="project" value="UniProtKB-ARBA"/>
</dbReference>
<dbReference type="STRING" id="1603606.DSOUD_1234"/>
<evidence type="ECO:0000313" key="8">
    <source>
        <dbReference type="EMBL" id="ALC16015.1"/>
    </source>
</evidence>
<evidence type="ECO:0000256" key="4">
    <source>
        <dbReference type="ARBA" id="ARBA00022679"/>
    </source>
</evidence>
<dbReference type="RefSeq" id="WP_053550167.1">
    <property type="nucleotide sequence ID" value="NZ_CP010802.1"/>
</dbReference>
<evidence type="ECO:0000256" key="1">
    <source>
        <dbReference type="ARBA" id="ARBA00004533"/>
    </source>
</evidence>
<feature type="transmembrane region" description="Helical" evidence="7">
    <location>
        <begin position="37"/>
        <end position="53"/>
    </location>
</feature>
<evidence type="ECO:0000256" key="7">
    <source>
        <dbReference type="SAM" id="Phobius"/>
    </source>
</evidence>
<dbReference type="CDD" id="cd07984">
    <property type="entry name" value="LPLAT_LABLAT-like"/>
    <property type="match status" value="1"/>
</dbReference>
<comment type="subcellular location">
    <subcellularLocation>
        <location evidence="1">Cell inner membrane</location>
    </subcellularLocation>
</comment>
<name>A0A0M4CZN0_9BACT</name>